<dbReference type="InterPro" id="IPR001387">
    <property type="entry name" value="Cro/C1-type_HTH"/>
</dbReference>
<name>A0A4R6ZIN0_9GAMM</name>
<dbReference type="AlphaFoldDB" id="A0A4R6ZIN0"/>
<dbReference type="Pfam" id="PF13443">
    <property type="entry name" value="HTH_26"/>
    <property type="match status" value="1"/>
</dbReference>
<dbReference type="EMBL" id="SNZJ01000014">
    <property type="protein sequence ID" value="TDR52035.1"/>
    <property type="molecule type" value="Genomic_DNA"/>
</dbReference>
<accession>A0A4R6ZIN0</accession>
<dbReference type="Proteomes" id="UP000295212">
    <property type="component" value="Unassembled WGS sequence"/>
</dbReference>
<dbReference type="InterPro" id="IPR010982">
    <property type="entry name" value="Lambda_DNA-bd_dom_sf"/>
</dbReference>
<proteinExistence type="predicted"/>
<dbReference type="PROSITE" id="PS50943">
    <property type="entry name" value="HTH_CROC1"/>
    <property type="match status" value="1"/>
</dbReference>
<comment type="caution">
    <text evidence="2">The sequence shown here is derived from an EMBL/GenBank/DDBJ whole genome shotgun (WGS) entry which is preliminary data.</text>
</comment>
<dbReference type="GO" id="GO:0003677">
    <property type="term" value="F:DNA binding"/>
    <property type="evidence" value="ECO:0007669"/>
    <property type="project" value="InterPro"/>
</dbReference>
<evidence type="ECO:0000313" key="2">
    <source>
        <dbReference type="EMBL" id="TDR52035.1"/>
    </source>
</evidence>
<dbReference type="Gene3D" id="1.10.260.40">
    <property type="entry name" value="lambda repressor-like DNA-binding domains"/>
    <property type="match status" value="1"/>
</dbReference>
<evidence type="ECO:0000259" key="1">
    <source>
        <dbReference type="PROSITE" id="PS50943"/>
    </source>
</evidence>
<evidence type="ECO:0000313" key="3">
    <source>
        <dbReference type="Proteomes" id="UP000295212"/>
    </source>
</evidence>
<dbReference type="OrthoDB" id="9805309at2"/>
<feature type="domain" description="HTH cro/C1-type" evidence="1">
    <location>
        <begin position="6"/>
        <end position="61"/>
    </location>
</feature>
<dbReference type="RefSeq" id="WP_133636568.1">
    <property type="nucleotide sequence ID" value="NZ_SNZJ01000014.1"/>
</dbReference>
<dbReference type="SUPFAM" id="SSF47413">
    <property type="entry name" value="lambda repressor-like DNA-binding domains"/>
    <property type="match status" value="1"/>
</dbReference>
<reference evidence="2 3" key="1">
    <citation type="submission" date="2019-03" db="EMBL/GenBank/DDBJ databases">
        <title>Genomic Encyclopedia of Type Strains, Phase III (KMG-III): the genomes of soil and plant-associated and newly described type strains.</title>
        <authorList>
            <person name="Whitman W."/>
        </authorList>
    </citation>
    <scope>NUCLEOTIDE SEQUENCE [LARGE SCALE GENOMIC DNA]</scope>
    <source>
        <strain evidence="2 3">CECT 5797</strain>
    </source>
</reference>
<gene>
    <name evidence="2" type="ORF">DFP85_1148</name>
</gene>
<sequence length="70" mass="8203">MIKCHLSRLLGERKLKITDLARDTGINRGTITRLYHETASRVELEVVDELCRYFSCEVGELFEYIEDPEK</sequence>
<protein>
    <submittedName>
        <fullName evidence="2">Putative transcriptional regulator</fullName>
    </submittedName>
</protein>
<organism evidence="2 3">
    <name type="scientific">Halomonas ventosae</name>
    <dbReference type="NCBI Taxonomy" id="229007"/>
    <lineage>
        <taxon>Bacteria</taxon>
        <taxon>Pseudomonadati</taxon>
        <taxon>Pseudomonadota</taxon>
        <taxon>Gammaproteobacteria</taxon>
        <taxon>Oceanospirillales</taxon>
        <taxon>Halomonadaceae</taxon>
        <taxon>Halomonas</taxon>
    </lineage>
</organism>
<dbReference type="CDD" id="cd00093">
    <property type="entry name" value="HTH_XRE"/>
    <property type="match status" value="1"/>
</dbReference>